<dbReference type="InterPro" id="IPR013427">
    <property type="entry name" value="Haem-bd_dom_put"/>
</dbReference>
<dbReference type="GO" id="GO:0046872">
    <property type="term" value="F:metal ion binding"/>
    <property type="evidence" value="ECO:0007669"/>
    <property type="project" value="UniProtKB-KW"/>
</dbReference>
<dbReference type="GO" id="GO:0020037">
    <property type="term" value="F:heme binding"/>
    <property type="evidence" value="ECO:0007669"/>
    <property type="project" value="InterPro"/>
</dbReference>
<dbReference type="PANTHER" id="PTHR33546:SF1">
    <property type="entry name" value="LARGE, MULTIFUNCTIONAL SECRETED PROTEIN"/>
    <property type="match status" value="1"/>
</dbReference>
<dbReference type="InterPro" id="IPR011041">
    <property type="entry name" value="Quinoprot_gluc/sorb_DH_b-prop"/>
</dbReference>
<dbReference type="InterPro" id="IPR036909">
    <property type="entry name" value="Cyt_c-like_dom_sf"/>
</dbReference>
<evidence type="ECO:0000259" key="6">
    <source>
        <dbReference type="PROSITE" id="PS51007"/>
    </source>
</evidence>
<protein>
    <submittedName>
        <fullName evidence="7">Cytochrome c</fullName>
    </submittedName>
</protein>
<keyword evidence="2 4" id="KW-0479">Metal-binding</keyword>
<evidence type="ECO:0000256" key="2">
    <source>
        <dbReference type="ARBA" id="ARBA00022723"/>
    </source>
</evidence>
<dbReference type="EMBL" id="CP037423">
    <property type="protein sequence ID" value="QDV40483.1"/>
    <property type="molecule type" value="Genomic_DNA"/>
</dbReference>
<dbReference type="Pfam" id="PF20601">
    <property type="entry name" value="DUF6797"/>
    <property type="match status" value="1"/>
</dbReference>
<accession>A0A518HI55</accession>
<gene>
    <name evidence="7" type="ORF">Enr13x_02890</name>
</gene>
<feature type="chain" id="PRO_5022035598" evidence="5">
    <location>
        <begin position="23"/>
        <end position="1108"/>
    </location>
</feature>
<dbReference type="Gene3D" id="1.10.760.10">
    <property type="entry name" value="Cytochrome c-like domain"/>
    <property type="match status" value="2"/>
</dbReference>
<feature type="domain" description="Cytochrome c" evidence="6">
    <location>
        <begin position="228"/>
        <end position="307"/>
    </location>
</feature>
<name>A0A518HI55_9BACT</name>
<keyword evidence="8" id="KW-1185">Reference proteome</keyword>
<evidence type="ECO:0000256" key="1">
    <source>
        <dbReference type="ARBA" id="ARBA00022617"/>
    </source>
</evidence>
<dbReference type="InterPro" id="IPR011042">
    <property type="entry name" value="6-blade_b-propeller_TolB-like"/>
</dbReference>
<dbReference type="NCBIfam" id="TIGR02603">
    <property type="entry name" value="CxxCH_TIGR02603"/>
    <property type="match status" value="1"/>
</dbReference>
<dbReference type="RefSeq" id="WP_231744037.1">
    <property type="nucleotide sequence ID" value="NZ_CP037423.1"/>
</dbReference>
<dbReference type="Gene3D" id="2.120.10.30">
    <property type="entry name" value="TolB, C-terminal domain"/>
    <property type="match status" value="1"/>
</dbReference>
<dbReference type="GO" id="GO:0009055">
    <property type="term" value="F:electron transfer activity"/>
    <property type="evidence" value="ECO:0007669"/>
    <property type="project" value="InterPro"/>
</dbReference>
<evidence type="ECO:0000256" key="3">
    <source>
        <dbReference type="ARBA" id="ARBA00023004"/>
    </source>
</evidence>
<organism evidence="7 8">
    <name type="scientific">Stieleria neptunia</name>
    <dbReference type="NCBI Taxonomy" id="2527979"/>
    <lineage>
        <taxon>Bacteria</taxon>
        <taxon>Pseudomonadati</taxon>
        <taxon>Planctomycetota</taxon>
        <taxon>Planctomycetia</taxon>
        <taxon>Pirellulales</taxon>
        <taxon>Pirellulaceae</taxon>
        <taxon>Stieleria</taxon>
    </lineage>
</organism>
<dbReference type="Proteomes" id="UP000319004">
    <property type="component" value="Chromosome"/>
</dbReference>
<dbReference type="SUPFAM" id="SSF46626">
    <property type="entry name" value="Cytochrome c"/>
    <property type="match status" value="2"/>
</dbReference>
<sequence precursor="true">MRHLLCWLVPLTVCCLSSWAGAETLRQPDRLEQQLGSVSPSFLAEQVRRRGDARRGALVFYKSAAGCVKCHGSGADATPLGPDLATIGPVTEEHVIESLLDPSKKIRDGYQTHTLLLEDGSVVTGLIAKTTDDSVTLRSASDLTRETSLARDEIVQMKPASKSMMPEGLVASLPDQRDFLDLVRYVSEVAAGGPERFADLKPPAEQLAVKDDSLDLDHAGIIRGFRSRDFEAGKGIYHGYCFNCHGSDGNTPSLPTARAFGTQTLKFGSDPYRMFMTLTRGNGLMAPMSHLTPKERYQVVHYIREQFMKPSNPDYFKVDTDYLAGLPKGSKDGTEIENVQRDFGPALASQLKRQFSSVLTVKLGDLTVSYDLHTMNQAGIWRDGFLDLSNTQHVRARGEGTANPDGRSLDLLAGWQWGHDGTLDYPRDHLLPRGPMPKRWMDYRGHYLHGDQLVLRYRIDGREILELPQQGALRNSVRHSLRIGPGKALVLAAAQGDASRGRSMIVPIDGSGDADKVDAGGGDAGAVIAVVGAPSDDDRAEAALDVFTAAAVTGQVQGLKWQVDAKHRLQLVIPASDQTRQVDVHTLAGRSVEDSSGAGEHVSLSQFQTFVAESQSTSPLVEFDRLTSGGPLLWPDVLTTTGYLGLEQGAYALDTITIPDATPWNTWFRTSALDFFADGRMAVATHGGDIWIVSGIDDDLLNLKWKRFAGGLYEPFGVKIVDGNVFVTCKDRLVKLHDADGNGEADFYESYSADQDVSVNFHAFNFDLQTDDQGNFYYAKSGHGTDSDIPGAVIKVSADGRHREVYCTGFRTPNGMGSLPDGRVVASDNQGQWTPASKISLLRPGGFYGWVGNYSIPGMWAPGGGTIDLEKVVPPDAFDPPLVWMPQEFDNSCGGQAWVDDERWGPLSGHLLHTSFGKGWMYYTMIQDFPDVSQAAIIKLPFDFSTGIMRARVNPADGQVYATGLQGWNGGGRIGLGDKGIQRLRYTGKPHKMVSDCAVQADGLKLQFNFPLDVPSATDLASYDVTHWNYRWAKSYGSEMYSPETGEIGVDEMNVTSVSLGSDGKSVLLNIPDLKPVDQVHLLLKLKARDGEGFEEEIYWTINRVPEQ</sequence>
<dbReference type="PROSITE" id="PS51007">
    <property type="entry name" value="CYTC"/>
    <property type="match status" value="2"/>
</dbReference>
<evidence type="ECO:0000256" key="5">
    <source>
        <dbReference type="SAM" id="SignalP"/>
    </source>
</evidence>
<dbReference type="SUPFAM" id="SSF50952">
    <property type="entry name" value="Soluble quinoprotein glucose dehydrogenase"/>
    <property type="match status" value="1"/>
</dbReference>
<evidence type="ECO:0000313" key="8">
    <source>
        <dbReference type="Proteomes" id="UP000319004"/>
    </source>
</evidence>
<feature type="domain" description="Cytochrome c" evidence="6">
    <location>
        <begin position="51"/>
        <end position="190"/>
    </location>
</feature>
<keyword evidence="1 4" id="KW-0349">Heme</keyword>
<dbReference type="InterPro" id="IPR009056">
    <property type="entry name" value="Cyt_c-like_dom"/>
</dbReference>
<feature type="signal peptide" evidence="5">
    <location>
        <begin position="1"/>
        <end position="22"/>
    </location>
</feature>
<keyword evidence="5" id="KW-0732">Signal</keyword>
<reference evidence="7 8" key="1">
    <citation type="submission" date="2019-03" db="EMBL/GenBank/DDBJ databases">
        <title>Deep-cultivation of Planctomycetes and their phenomic and genomic characterization uncovers novel biology.</title>
        <authorList>
            <person name="Wiegand S."/>
            <person name="Jogler M."/>
            <person name="Boedeker C."/>
            <person name="Pinto D."/>
            <person name="Vollmers J."/>
            <person name="Rivas-Marin E."/>
            <person name="Kohn T."/>
            <person name="Peeters S.H."/>
            <person name="Heuer A."/>
            <person name="Rast P."/>
            <person name="Oberbeckmann S."/>
            <person name="Bunk B."/>
            <person name="Jeske O."/>
            <person name="Meyerdierks A."/>
            <person name="Storesund J.E."/>
            <person name="Kallscheuer N."/>
            <person name="Luecker S."/>
            <person name="Lage O.M."/>
            <person name="Pohl T."/>
            <person name="Merkel B.J."/>
            <person name="Hornburger P."/>
            <person name="Mueller R.-W."/>
            <person name="Bruemmer F."/>
            <person name="Labrenz M."/>
            <person name="Spormann A.M."/>
            <person name="Op den Camp H."/>
            <person name="Overmann J."/>
            <person name="Amann R."/>
            <person name="Jetten M.S.M."/>
            <person name="Mascher T."/>
            <person name="Medema M.H."/>
            <person name="Devos D.P."/>
            <person name="Kaster A.-K."/>
            <person name="Ovreas L."/>
            <person name="Rohde M."/>
            <person name="Galperin M.Y."/>
            <person name="Jogler C."/>
        </authorList>
    </citation>
    <scope>NUCLEOTIDE SEQUENCE [LARGE SCALE GENOMIC DNA]</scope>
    <source>
        <strain evidence="7 8">Enr13</strain>
    </source>
</reference>
<dbReference type="Pfam" id="PF13442">
    <property type="entry name" value="Cytochrome_CBB3"/>
    <property type="match status" value="1"/>
</dbReference>
<evidence type="ECO:0000256" key="4">
    <source>
        <dbReference type="PROSITE-ProRule" id="PRU00433"/>
    </source>
</evidence>
<proteinExistence type="predicted"/>
<keyword evidence="3 4" id="KW-0408">Iron</keyword>
<dbReference type="InterPro" id="IPR046476">
    <property type="entry name" value="DUF6797"/>
</dbReference>
<evidence type="ECO:0000313" key="7">
    <source>
        <dbReference type="EMBL" id="QDV40483.1"/>
    </source>
</evidence>
<dbReference type="KEGG" id="snep:Enr13x_02890"/>
<dbReference type="PANTHER" id="PTHR33546">
    <property type="entry name" value="LARGE, MULTIFUNCTIONAL SECRETED PROTEIN-RELATED"/>
    <property type="match status" value="1"/>
</dbReference>
<dbReference type="AlphaFoldDB" id="A0A518HI55"/>